<dbReference type="PIRSF" id="PIRSF037595">
    <property type="entry name" value="Toll-like_receptor"/>
    <property type="match status" value="1"/>
</dbReference>
<dbReference type="Ensembl" id="ENSOCUT00000001824.3">
    <property type="protein sequence ID" value="ENSOCUP00000016864.2"/>
    <property type="gene ID" value="ENSOCUG00000001824.3"/>
</dbReference>
<keyword evidence="13 16" id="KW-0675">Receptor</keyword>
<dbReference type="GO" id="GO:0005794">
    <property type="term" value="C:Golgi apparatus"/>
    <property type="evidence" value="ECO:0007669"/>
    <property type="project" value="Ensembl"/>
</dbReference>
<dbReference type="SMART" id="SM00255">
    <property type="entry name" value="TIR"/>
    <property type="match status" value="1"/>
</dbReference>
<evidence type="ECO:0000256" key="15">
    <source>
        <dbReference type="ARBA" id="ARBA00023198"/>
    </source>
</evidence>
<evidence type="ECO:0000256" key="13">
    <source>
        <dbReference type="ARBA" id="ARBA00023170"/>
    </source>
</evidence>
<dbReference type="FunFam" id="3.80.10.10:FF:000046">
    <property type="entry name" value="Toll-like receptor 2"/>
    <property type="match status" value="1"/>
</dbReference>
<dbReference type="PANTHER" id="PTHR24365:SF261">
    <property type="entry name" value="TOLL-LIKE RECEPTOR 1"/>
    <property type="match status" value="1"/>
</dbReference>
<evidence type="ECO:0000256" key="4">
    <source>
        <dbReference type="ARBA" id="ARBA00022588"/>
    </source>
</evidence>
<dbReference type="GO" id="GO:0035663">
    <property type="term" value="F:Toll-like receptor 2 binding"/>
    <property type="evidence" value="ECO:0007669"/>
    <property type="project" value="Ensembl"/>
</dbReference>
<dbReference type="OMA" id="GKISCHP"/>
<evidence type="ECO:0000256" key="7">
    <source>
        <dbReference type="ARBA" id="ARBA00022729"/>
    </source>
</evidence>
<dbReference type="HOGENOM" id="CLU_006000_3_0_1"/>
<keyword evidence="8" id="KW-0677">Repeat</keyword>
<dbReference type="EMBL" id="AAGW02010630">
    <property type="status" value="NOT_ANNOTATED_CDS"/>
    <property type="molecule type" value="Genomic_DNA"/>
</dbReference>
<evidence type="ECO:0000256" key="8">
    <source>
        <dbReference type="ARBA" id="ARBA00022737"/>
    </source>
</evidence>
<evidence type="ECO:0000256" key="5">
    <source>
        <dbReference type="ARBA" id="ARBA00022614"/>
    </source>
</evidence>
<dbReference type="Gene3D" id="3.80.10.10">
    <property type="entry name" value="Ribonuclease Inhibitor"/>
    <property type="match status" value="1"/>
</dbReference>
<evidence type="ECO:0000256" key="18">
    <source>
        <dbReference type="SAM" id="Phobius"/>
    </source>
</evidence>
<keyword evidence="12 18" id="KW-0472">Membrane</keyword>
<dbReference type="GO" id="GO:0042802">
    <property type="term" value="F:identical protein binding"/>
    <property type="evidence" value="ECO:0007669"/>
    <property type="project" value="Ensembl"/>
</dbReference>
<evidence type="ECO:0000259" key="20">
    <source>
        <dbReference type="PROSITE" id="PS50104"/>
    </source>
</evidence>
<keyword evidence="7 19" id="KW-0732">Signal</keyword>
<evidence type="ECO:0000256" key="6">
    <source>
        <dbReference type="ARBA" id="ARBA00022692"/>
    </source>
</evidence>
<dbReference type="FunCoup" id="G1TIU2">
    <property type="interactions" value="15"/>
</dbReference>
<evidence type="ECO:0000256" key="12">
    <source>
        <dbReference type="ARBA" id="ARBA00023136"/>
    </source>
</evidence>
<dbReference type="GO" id="GO:0034137">
    <property type="term" value="P:positive regulation of toll-like receptor 2 signaling pathway"/>
    <property type="evidence" value="ECO:0007669"/>
    <property type="project" value="Ensembl"/>
</dbReference>
<evidence type="ECO:0000256" key="1">
    <source>
        <dbReference type="ARBA" id="ARBA00004285"/>
    </source>
</evidence>
<dbReference type="STRING" id="9986.ENSOCUP00000016864"/>
<dbReference type="SUPFAM" id="SSF52058">
    <property type="entry name" value="L domain-like"/>
    <property type="match status" value="2"/>
</dbReference>
<feature type="disulfide bond" evidence="17">
    <location>
        <begin position="423"/>
        <end position="446"/>
    </location>
</feature>
<evidence type="ECO:0000256" key="2">
    <source>
        <dbReference type="ARBA" id="ARBA00004596"/>
    </source>
</evidence>
<dbReference type="SUPFAM" id="SSF52200">
    <property type="entry name" value="Toll/Interleukin receptor TIR domain"/>
    <property type="match status" value="1"/>
</dbReference>
<dbReference type="InterPro" id="IPR000157">
    <property type="entry name" value="TIR_dom"/>
</dbReference>
<dbReference type="PaxDb" id="9986-ENSOCUP00000016864"/>
<dbReference type="GO" id="GO:0032760">
    <property type="term" value="P:positive regulation of tumor necrosis factor production"/>
    <property type="evidence" value="ECO:0007669"/>
    <property type="project" value="Ensembl"/>
</dbReference>
<keyword evidence="4 16" id="KW-0399">Innate immunity</keyword>
<comment type="subcellular location">
    <subcellularLocation>
        <location evidence="2">Cytoplasmic vesicle</location>
        <location evidence="2">Phagosome membrane</location>
        <topology evidence="2">Single-pass type I membrane protein</topology>
    </subcellularLocation>
    <subcellularLocation>
        <location evidence="1">Membrane raft</location>
    </subcellularLocation>
</comment>
<evidence type="ECO:0000256" key="10">
    <source>
        <dbReference type="ARBA" id="ARBA00022989"/>
    </source>
</evidence>
<evidence type="ECO:0000256" key="19">
    <source>
        <dbReference type="SAM" id="SignalP"/>
    </source>
</evidence>
<comment type="similarity">
    <text evidence="3 16">Belongs to the Toll-like receptor family.</text>
</comment>
<protein>
    <recommendedName>
        <fullName evidence="16">Toll-like receptor 1</fullName>
    </recommendedName>
</protein>
<dbReference type="GO" id="GO:0030670">
    <property type="term" value="C:phagocytic vesicle membrane"/>
    <property type="evidence" value="ECO:0007669"/>
    <property type="project" value="UniProtKB-SubCell"/>
</dbReference>
<dbReference type="PROSITE" id="PS51450">
    <property type="entry name" value="LRR"/>
    <property type="match status" value="2"/>
</dbReference>
<evidence type="ECO:0000256" key="11">
    <source>
        <dbReference type="ARBA" id="ARBA00023027"/>
    </source>
</evidence>
<dbReference type="PROSITE" id="PS50104">
    <property type="entry name" value="TIR"/>
    <property type="match status" value="1"/>
</dbReference>
<keyword evidence="14" id="KW-0325">Glycoprotein</keyword>
<organism evidence="21 22">
    <name type="scientific">Oryctolagus cuniculus</name>
    <name type="common">Rabbit</name>
    <dbReference type="NCBI Taxonomy" id="9986"/>
    <lineage>
        <taxon>Eukaryota</taxon>
        <taxon>Metazoa</taxon>
        <taxon>Chordata</taxon>
        <taxon>Craniata</taxon>
        <taxon>Vertebrata</taxon>
        <taxon>Euteleostomi</taxon>
        <taxon>Mammalia</taxon>
        <taxon>Eutheria</taxon>
        <taxon>Euarchontoglires</taxon>
        <taxon>Glires</taxon>
        <taxon>Lagomorpha</taxon>
        <taxon>Leporidae</taxon>
        <taxon>Oryctolagus</taxon>
    </lineage>
</organism>
<dbReference type="InterPro" id="IPR001611">
    <property type="entry name" value="Leu-rich_rpt"/>
</dbReference>
<dbReference type="GO" id="GO:0002224">
    <property type="term" value="P:toll-like receptor signaling pathway"/>
    <property type="evidence" value="ECO:0007669"/>
    <property type="project" value="Ensembl"/>
</dbReference>
<dbReference type="SMART" id="SM00369">
    <property type="entry name" value="LRR_TYP"/>
    <property type="match status" value="4"/>
</dbReference>
<dbReference type="PRINTS" id="PR01537">
    <property type="entry name" value="INTRLKN1R1F"/>
</dbReference>
<dbReference type="GO" id="GO:0004888">
    <property type="term" value="F:transmembrane signaling receptor activity"/>
    <property type="evidence" value="ECO:0007669"/>
    <property type="project" value="InterPro"/>
</dbReference>
<evidence type="ECO:0000256" key="9">
    <source>
        <dbReference type="ARBA" id="ARBA00022859"/>
    </source>
</evidence>
<dbReference type="Proteomes" id="UP000001811">
    <property type="component" value="Chromosome 2"/>
</dbReference>
<dbReference type="GeneID" id="100351814"/>
<dbReference type="SMART" id="SM00082">
    <property type="entry name" value="LRRCT"/>
    <property type="match status" value="1"/>
</dbReference>
<dbReference type="AlphaFoldDB" id="G1TIU2"/>
<dbReference type="GO" id="GO:0042495">
    <property type="term" value="P:detection of triacyl bacterial lipopeptide"/>
    <property type="evidence" value="ECO:0007669"/>
    <property type="project" value="Ensembl"/>
</dbReference>
<reference evidence="21" key="2">
    <citation type="submission" date="2025-08" db="UniProtKB">
        <authorList>
            <consortium name="Ensembl"/>
        </authorList>
    </citation>
    <scope>IDENTIFICATION</scope>
    <source>
        <strain evidence="21">Thorbecke</strain>
    </source>
</reference>
<dbReference type="Gene3D" id="3.40.50.10140">
    <property type="entry name" value="Toll/interleukin-1 receptor homology (TIR) domain"/>
    <property type="match status" value="1"/>
</dbReference>
<dbReference type="GO" id="GO:0032757">
    <property type="term" value="P:positive regulation of interleukin-8 production"/>
    <property type="evidence" value="ECO:0007669"/>
    <property type="project" value="Ensembl"/>
</dbReference>
<evidence type="ECO:0000313" key="22">
    <source>
        <dbReference type="Proteomes" id="UP000001811"/>
    </source>
</evidence>
<reference evidence="21" key="3">
    <citation type="submission" date="2025-09" db="UniProtKB">
        <authorList>
            <consortium name="Ensembl"/>
        </authorList>
    </citation>
    <scope>IDENTIFICATION</scope>
    <source>
        <strain evidence="21">Thorbecke</strain>
    </source>
</reference>
<keyword evidence="17" id="KW-1015">Disulfide bond</keyword>
<evidence type="ECO:0000256" key="17">
    <source>
        <dbReference type="PIRSR" id="PIRSR037595-2"/>
    </source>
</evidence>
<dbReference type="GO" id="GO:0045087">
    <property type="term" value="P:innate immune response"/>
    <property type="evidence" value="ECO:0007669"/>
    <property type="project" value="UniProtKB-UniRule"/>
</dbReference>
<dbReference type="InParanoid" id="G1TIU2"/>
<dbReference type="GO" id="GO:0006954">
    <property type="term" value="P:inflammatory response"/>
    <property type="evidence" value="ECO:0007669"/>
    <property type="project" value="UniProtKB-UniRule"/>
</dbReference>
<dbReference type="InterPro" id="IPR000483">
    <property type="entry name" value="Cys-rich_flank_reg_C"/>
</dbReference>
<keyword evidence="6 18" id="KW-0812">Transmembrane</keyword>
<dbReference type="InterPro" id="IPR035897">
    <property type="entry name" value="Toll_tir_struct_dom_sf"/>
</dbReference>
<keyword evidence="9 16" id="KW-0391">Immunity</keyword>
<dbReference type="GO" id="GO:0032755">
    <property type="term" value="P:positive regulation of interleukin-6 production"/>
    <property type="evidence" value="ECO:0007669"/>
    <property type="project" value="Ensembl"/>
</dbReference>
<proteinExistence type="inferred from homology"/>
<feature type="domain" description="TIR" evidence="20">
    <location>
        <begin position="639"/>
        <end position="780"/>
    </location>
</feature>
<dbReference type="InterPro" id="IPR032675">
    <property type="entry name" value="LRR_dom_sf"/>
</dbReference>
<dbReference type="InterPro" id="IPR017241">
    <property type="entry name" value="Toll-like_receptor"/>
</dbReference>
<dbReference type="GO" id="GO:0045121">
    <property type="term" value="C:membrane raft"/>
    <property type="evidence" value="ECO:0007669"/>
    <property type="project" value="UniProtKB-SubCell"/>
</dbReference>
<keyword evidence="15 16" id="KW-0395">Inflammatory response</keyword>
<feature type="transmembrane region" description="Helical" evidence="18">
    <location>
        <begin position="583"/>
        <end position="608"/>
    </location>
</feature>
<dbReference type="Pfam" id="PF13855">
    <property type="entry name" value="LRR_8"/>
    <property type="match status" value="1"/>
</dbReference>
<keyword evidence="11" id="KW-0520">NAD</keyword>
<dbReference type="Pfam" id="PF01582">
    <property type="entry name" value="TIR"/>
    <property type="match status" value="1"/>
</dbReference>
<keyword evidence="5" id="KW-0433">Leucine-rich repeat</keyword>
<dbReference type="PANTHER" id="PTHR24365">
    <property type="entry name" value="TOLL-LIKE RECEPTOR"/>
    <property type="match status" value="1"/>
</dbReference>
<keyword evidence="10 18" id="KW-1133">Transmembrane helix</keyword>
<reference evidence="21 22" key="1">
    <citation type="journal article" date="2011" name="Nature">
        <title>A high-resolution map of human evolutionary constraint using 29 mammals.</title>
        <authorList>
            <person name="Lindblad-Toh K."/>
            <person name="Garber M."/>
            <person name="Zuk O."/>
            <person name="Lin M.F."/>
            <person name="Parker B.J."/>
            <person name="Washietl S."/>
            <person name="Kheradpour P."/>
            <person name="Ernst J."/>
            <person name="Jordan G."/>
            <person name="Mauceli E."/>
            <person name="Ward L.D."/>
            <person name="Lowe C.B."/>
            <person name="Holloway A.K."/>
            <person name="Clamp M."/>
            <person name="Gnerre S."/>
            <person name="Alfoldi J."/>
            <person name="Beal K."/>
            <person name="Chang J."/>
            <person name="Clawson H."/>
            <person name="Cuff J."/>
            <person name="Di Palma F."/>
            <person name="Fitzgerald S."/>
            <person name="Flicek P."/>
            <person name="Guttman M."/>
            <person name="Hubisz M.J."/>
            <person name="Jaffe D.B."/>
            <person name="Jungreis I."/>
            <person name="Kent W.J."/>
            <person name="Kostka D."/>
            <person name="Lara M."/>
            <person name="Martins A.L."/>
            <person name="Massingham T."/>
            <person name="Moltke I."/>
            <person name="Raney B.J."/>
            <person name="Rasmussen M.D."/>
            <person name="Robinson J."/>
            <person name="Stark A."/>
            <person name="Vilella A.J."/>
            <person name="Wen J."/>
            <person name="Xie X."/>
            <person name="Zody M.C."/>
            <person name="Baldwin J."/>
            <person name="Bloom T."/>
            <person name="Chin C.W."/>
            <person name="Heiman D."/>
            <person name="Nicol R."/>
            <person name="Nusbaum C."/>
            <person name="Young S."/>
            <person name="Wilkinson J."/>
            <person name="Worley K.C."/>
            <person name="Kovar C.L."/>
            <person name="Muzny D.M."/>
            <person name="Gibbs R.A."/>
            <person name="Cree A."/>
            <person name="Dihn H.H."/>
            <person name="Fowler G."/>
            <person name="Jhangiani S."/>
            <person name="Joshi V."/>
            <person name="Lee S."/>
            <person name="Lewis L.R."/>
            <person name="Nazareth L.V."/>
            <person name="Okwuonu G."/>
            <person name="Santibanez J."/>
            <person name="Warren W.C."/>
            <person name="Mardis E.R."/>
            <person name="Weinstock G.M."/>
            <person name="Wilson R.K."/>
            <person name="Delehaunty K."/>
            <person name="Dooling D."/>
            <person name="Fronik C."/>
            <person name="Fulton L."/>
            <person name="Fulton B."/>
            <person name="Graves T."/>
            <person name="Minx P."/>
            <person name="Sodergren E."/>
            <person name="Birney E."/>
            <person name="Margulies E.H."/>
            <person name="Herrero J."/>
            <person name="Green E.D."/>
            <person name="Haussler D."/>
            <person name="Siepel A."/>
            <person name="Goldman N."/>
            <person name="Pollard K.S."/>
            <person name="Pedersen J.S."/>
            <person name="Lander E.S."/>
            <person name="Kellis M."/>
        </authorList>
    </citation>
    <scope>NUCLEOTIDE SEQUENCE [LARGE SCALE GENOMIC DNA]</scope>
    <source>
        <strain evidence="21 22">Thorbecke inbred</strain>
    </source>
</reference>
<evidence type="ECO:0000313" key="21">
    <source>
        <dbReference type="Ensembl" id="ENSOCUP00000016864.2"/>
    </source>
</evidence>
<dbReference type="GO" id="GO:0071723">
    <property type="term" value="F:lipopeptide binding"/>
    <property type="evidence" value="ECO:0007669"/>
    <property type="project" value="TreeGrafter"/>
</dbReference>
<dbReference type="OrthoDB" id="1081807at2759"/>
<dbReference type="eggNOG" id="KOG4641">
    <property type="taxonomic scope" value="Eukaryota"/>
</dbReference>
<dbReference type="SMR" id="G1TIU2"/>
<sequence length="796" mass="90272">MTNTISSSFHLAIIDMLILVVRIQPSDGSEISINMSKTGLLHVPKDLPLQTTVLDISQNSISALQTADVQSLSNLRILIISHNRIRYLDFSVFKYNQELEYLDVSHNELWKISCHPSVNFKHLDLSFNAFDALPICKQFGNMSQLKFLGLSASQLQKSSVQPIAHLNISKVLLVLGDHYGEKEEPDVLRDFNTESLHIVFPSKKEFSFLLDVAASPAASLELSNINCVLHDNESSFFLNVLSKLRKNPRLSNFTLHNIETTWKSFLRILQLVWPSTIEYFSISNVNVQGPLDFIDFNYSNTSIKALSINQFSSSTLSLSQGSIYKILSNMNIQNFTVSGTRMIHMLCPLQISPFLHLDFSNNLLTDTIFQNCGTLTGLKTFNLQRNQLKDLTNLIHMTTKMKSLQQLDASQNSLRNDENEVDCSWTGSLLNLNLSSNALTDSVFRCLPPKVKVLDLHNNRITAIPKDVTHLEALQELNVALNSLADLPGCGPFSSLSLLIIEHNAVSHPSARFFQSCQKITSIKAGSNPFHCTCELREFIKSMGQLSSEVAEGWPDSYKCAYPEGYKGTLLKDFHVSQLSCNIALLMVTIGATVLLVAASMTCLCVYLDVPWYLRMVCQWTQARHRARNIPLVELQRNLQFHAFISYSGHDSAWVKSELVPNLEKEDIQICLHERDFVPGKSIVENIINCIEKSYKSIFVLSPNFVQSEWCHYELYFAHHNLFHEGSNNLILILLEPIPQYSIPNSYHKLKTLMARRTYLEWPKEKTKHGLFWANLRAVINVKLMEQTKDIDHTQD</sequence>
<gene>
    <name evidence="21" type="primary">TLR1</name>
</gene>
<evidence type="ECO:0000256" key="3">
    <source>
        <dbReference type="ARBA" id="ARBA00009634"/>
    </source>
</evidence>
<feature type="chain" id="PRO_5003423352" description="Toll-like receptor 1" evidence="19">
    <location>
        <begin position="29"/>
        <end position="796"/>
    </location>
</feature>
<evidence type="ECO:0000256" key="14">
    <source>
        <dbReference type="ARBA" id="ARBA00023180"/>
    </source>
</evidence>
<comment type="function">
    <text evidence="16">Participates in the innate immune response to microbial agents. Specifically recognizes diacylated and triacylated lipopeptides. Cooperates with TLR2 to mediate the innate immune response to bacterial lipoproteins or lipopeptides.</text>
</comment>
<dbReference type="GO" id="GO:0035354">
    <property type="term" value="C:Toll-like receptor 1-Toll-like receptor 2 protein complex"/>
    <property type="evidence" value="ECO:0007669"/>
    <property type="project" value="Ensembl"/>
</dbReference>
<dbReference type="InterPro" id="IPR003591">
    <property type="entry name" value="Leu-rich_rpt_typical-subtyp"/>
</dbReference>
<accession>G1TIU2</accession>
<dbReference type="FunFam" id="3.40.50.10140:FF:000001">
    <property type="entry name" value="Toll-like receptor 2"/>
    <property type="match status" value="1"/>
</dbReference>
<dbReference type="GeneTree" id="ENSGT00940000162884"/>
<feature type="signal peptide" evidence="19">
    <location>
        <begin position="1"/>
        <end position="28"/>
    </location>
</feature>
<name>G1TIU2_RABIT</name>
<dbReference type="CTD" id="7096"/>
<dbReference type="Bgee" id="ENSOCUG00000001824">
    <property type="expression patterns" value="Expressed in blood and 14 other cell types or tissues"/>
</dbReference>
<evidence type="ECO:0000256" key="16">
    <source>
        <dbReference type="PIRNR" id="PIRNR037595"/>
    </source>
</evidence>
<keyword evidence="22" id="KW-1185">Reference proteome</keyword>
<dbReference type="GO" id="GO:0071727">
    <property type="term" value="P:cellular response to triacyl bacterial lipopeptide"/>
    <property type="evidence" value="ECO:0007669"/>
    <property type="project" value="Ensembl"/>
</dbReference>